<organism evidence="2 3">
    <name type="scientific">Labilithrix luteola</name>
    <dbReference type="NCBI Taxonomy" id="1391654"/>
    <lineage>
        <taxon>Bacteria</taxon>
        <taxon>Pseudomonadati</taxon>
        <taxon>Myxococcota</taxon>
        <taxon>Polyangia</taxon>
        <taxon>Polyangiales</taxon>
        <taxon>Labilitrichaceae</taxon>
        <taxon>Labilithrix</taxon>
    </lineage>
</organism>
<keyword evidence="1" id="KW-0732">Signal</keyword>
<dbReference type="PANTHER" id="PTHR23244:SF498">
    <property type="entry name" value="C2 DOMAIN-CONTAINING PROTEIN"/>
    <property type="match status" value="1"/>
</dbReference>
<dbReference type="Gene3D" id="2.60.40.10">
    <property type="entry name" value="Immunoglobulins"/>
    <property type="match status" value="1"/>
</dbReference>
<gene>
    <name evidence="2" type="ORF">AKJ09_04154</name>
</gene>
<sequence>MTARSSAFALILASLGVFACSSTACAPAEEETAESDEQALRGLSPSEIVGTLAYGETSAPIPYSKMPLYRALKFEGVKGDSVDAWVRSSNGDARAWLLSSSFATVASNLDAAPGTKDSHLEATLTKTGTHYIVFRETSKKDASFTVSLAKKGGACALAPAITPKWEPAAPGRPVGIMLFDAKRNRLVVLTSEGTSELAAGGWSPPEGDPLPAGLRTDATVAYDSARGRAVLFGGGSNVDGLLGDTWEWDGATNTWSKMAPAGVTPRARFGHALVYDAARKTTLLFGGYAGSQTADAMEDTWTWNGTSWTRVGTPAQTHPEARIQSRMAFDAARNRVVLYGRYSGYIVGAVNAPNTARTNTWEWDGTTWQLARGGEGSVTSDDPTDLPMVFDSSRGHVVRVEPNGERYRKTFIVREWDGTRWSTISSGAGPKVDVASATQYFGAYDSARSRFVFGETSNDWKASEFFFYEEPNRAPVLAPIANQRVFAGDTLSLSLSATDADGHAVHYDVAPLPGGATFDSQSGAFAWQPTVAQAGSYTLTATATDGCANATQTFTVRVDHLAYAALPSGAVKLGGKVGVPIMLYRSSSTYTGNAELSCTVAGDNPGKVSVTCGGGTTTAYAYPGTASFTPTTTSAPLESDLSFAYQEGTGNALSKFAGRLEPLSDGTFKLHVTAWSQPEAGVQGARVTMNTSSPYGTSDAYGIVDVIP</sequence>
<proteinExistence type="predicted"/>
<dbReference type="STRING" id="1391654.AKJ09_04154"/>
<dbReference type="PATRIC" id="fig|1391654.3.peg.4211"/>
<dbReference type="RefSeq" id="WP_146648615.1">
    <property type="nucleotide sequence ID" value="NZ_CP012333.1"/>
</dbReference>
<feature type="signal peptide" evidence="1">
    <location>
        <begin position="1"/>
        <end position="19"/>
    </location>
</feature>
<dbReference type="InterPro" id="IPR013783">
    <property type="entry name" value="Ig-like_fold"/>
</dbReference>
<dbReference type="Proteomes" id="UP000064967">
    <property type="component" value="Chromosome"/>
</dbReference>
<dbReference type="PANTHER" id="PTHR23244">
    <property type="entry name" value="KELCH REPEAT DOMAIN"/>
    <property type="match status" value="1"/>
</dbReference>
<dbReference type="GO" id="GO:0005509">
    <property type="term" value="F:calcium ion binding"/>
    <property type="evidence" value="ECO:0007669"/>
    <property type="project" value="InterPro"/>
</dbReference>
<dbReference type="InterPro" id="IPR015915">
    <property type="entry name" value="Kelch-typ_b-propeller"/>
</dbReference>
<dbReference type="AlphaFoldDB" id="A0A0K1PVD4"/>
<dbReference type="Gene3D" id="2.120.10.80">
    <property type="entry name" value="Kelch-type beta propeller"/>
    <property type="match status" value="1"/>
</dbReference>
<dbReference type="PROSITE" id="PS51257">
    <property type="entry name" value="PROKAR_LIPOPROTEIN"/>
    <property type="match status" value="1"/>
</dbReference>
<dbReference type="OrthoDB" id="9803398at2"/>
<protein>
    <submittedName>
        <fullName evidence="2">Bacillopeptidase F</fullName>
    </submittedName>
</protein>
<dbReference type="InterPro" id="IPR015919">
    <property type="entry name" value="Cadherin-like_sf"/>
</dbReference>
<dbReference type="SUPFAM" id="SSF50965">
    <property type="entry name" value="Galactose oxidase, central domain"/>
    <property type="match status" value="1"/>
</dbReference>
<dbReference type="KEGG" id="llu:AKJ09_04154"/>
<evidence type="ECO:0000313" key="3">
    <source>
        <dbReference type="Proteomes" id="UP000064967"/>
    </source>
</evidence>
<name>A0A0K1PVD4_9BACT</name>
<dbReference type="SUPFAM" id="SSF49313">
    <property type="entry name" value="Cadherin-like"/>
    <property type="match status" value="1"/>
</dbReference>
<evidence type="ECO:0000256" key="1">
    <source>
        <dbReference type="SAM" id="SignalP"/>
    </source>
</evidence>
<accession>A0A0K1PVD4</accession>
<dbReference type="Pfam" id="PF05345">
    <property type="entry name" value="He_PIG"/>
    <property type="match status" value="1"/>
</dbReference>
<feature type="chain" id="PRO_5005466072" evidence="1">
    <location>
        <begin position="20"/>
        <end position="708"/>
    </location>
</feature>
<reference evidence="2 3" key="1">
    <citation type="submission" date="2015-08" db="EMBL/GenBank/DDBJ databases">
        <authorList>
            <person name="Babu N.S."/>
            <person name="Beckwith C.J."/>
            <person name="Beseler K.G."/>
            <person name="Brison A."/>
            <person name="Carone J.V."/>
            <person name="Caskin T.P."/>
            <person name="Diamond M."/>
            <person name="Durham M.E."/>
            <person name="Foxe J.M."/>
            <person name="Go M."/>
            <person name="Henderson B.A."/>
            <person name="Jones I.B."/>
            <person name="McGettigan J.A."/>
            <person name="Micheletti S.J."/>
            <person name="Nasrallah M.E."/>
            <person name="Ortiz D."/>
            <person name="Piller C.R."/>
            <person name="Privatt S.R."/>
            <person name="Schneider S.L."/>
            <person name="Sharp S."/>
            <person name="Smith T.C."/>
            <person name="Stanton J.D."/>
            <person name="Ullery H.E."/>
            <person name="Wilson R.J."/>
            <person name="Serrano M.G."/>
            <person name="Buck G."/>
            <person name="Lee V."/>
            <person name="Wang Y."/>
            <person name="Carvalho R."/>
            <person name="Voegtly L."/>
            <person name="Shi R."/>
            <person name="Duckworth R."/>
            <person name="Johnson A."/>
            <person name="Loviza R."/>
            <person name="Walstead R."/>
            <person name="Shah Z."/>
            <person name="Kiflezghi M."/>
            <person name="Wade K."/>
            <person name="Ball S.L."/>
            <person name="Bradley K.W."/>
            <person name="Asai D.J."/>
            <person name="Bowman C.A."/>
            <person name="Russell D.A."/>
            <person name="Pope W.H."/>
            <person name="Jacobs-Sera D."/>
            <person name="Hendrix R.W."/>
            <person name="Hatfull G.F."/>
        </authorList>
    </citation>
    <scope>NUCLEOTIDE SEQUENCE [LARGE SCALE GENOMIC DNA]</scope>
    <source>
        <strain evidence="2 3">DSM 27648</strain>
    </source>
</reference>
<dbReference type="InterPro" id="IPR011043">
    <property type="entry name" value="Gal_Oxase/kelch_b-propeller"/>
</dbReference>
<dbReference type="GO" id="GO:0016020">
    <property type="term" value="C:membrane"/>
    <property type="evidence" value="ECO:0007669"/>
    <property type="project" value="InterPro"/>
</dbReference>
<dbReference type="EMBL" id="CP012333">
    <property type="protein sequence ID" value="AKU97490.1"/>
    <property type="molecule type" value="Genomic_DNA"/>
</dbReference>
<evidence type="ECO:0000313" key="2">
    <source>
        <dbReference type="EMBL" id="AKU97490.1"/>
    </source>
</evidence>
<dbReference type="Pfam" id="PF24681">
    <property type="entry name" value="Kelch_KLHDC2_KLHL20_DRC7"/>
    <property type="match status" value="1"/>
</dbReference>
<keyword evidence="3" id="KW-1185">Reference proteome</keyword>